<feature type="transmembrane region" description="Helical" evidence="2">
    <location>
        <begin position="46"/>
        <end position="66"/>
    </location>
</feature>
<reference evidence="3" key="1">
    <citation type="submission" date="2016-10" db="EMBL/GenBank/DDBJ databases">
        <authorList>
            <person name="Benchimol M."/>
            <person name="Almeida L.G."/>
            <person name="Vasconcelos A.T."/>
            <person name="Perreira-Neves A."/>
            <person name="Rosa I.A."/>
            <person name="Tasca T."/>
            <person name="Bogo M.R."/>
            <person name="de Souza W."/>
        </authorList>
    </citation>
    <scope>NUCLEOTIDE SEQUENCE [LARGE SCALE GENOMIC DNA]</scope>
    <source>
        <strain evidence="3">K</strain>
    </source>
</reference>
<name>A0A1J4JWE7_9EUKA</name>
<evidence type="ECO:0000256" key="1">
    <source>
        <dbReference type="SAM" id="MobiDB-lite"/>
    </source>
</evidence>
<dbReference type="VEuPathDB" id="TrichDB:TRFO_30025"/>
<feature type="region of interest" description="Disordered" evidence="1">
    <location>
        <begin position="1"/>
        <end position="38"/>
    </location>
</feature>
<evidence type="ECO:0000313" key="4">
    <source>
        <dbReference type="Proteomes" id="UP000179807"/>
    </source>
</evidence>
<accession>A0A1J4JWE7</accession>
<proteinExistence type="predicted"/>
<gene>
    <name evidence="3" type="ORF">TRFO_30025</name>
</gene>
<feature type="transmembrane region" description="Helical" evidence="2">
    <location>
        <begin position="178"/>
        <end position="199"/>
    </location>
</feature>
<dbReference type="GeneID" id="94841816"/>
<keyword evidence="4" id="KW-1185">Reference proteome</keyword>
<comment type="caution">
    <text evidence="3">The sequence shown here is derived from an EMBL/GenBank/DDBJ whole genome shotgun (WGS) entry which is preliminary data.</text>
</comment>
<dbReference type="EMBL" id="MLAK01000853">
    <property type="protein sequence ID" value="OHT02768.1"/>
    <property type="molecule type" value="Genomic_DNA"/>
</dbReference>
<organism evidence="3 4">
    <name type="scientific">Tritrichomonas foetus</name>
    <dbReference type="NCBI Taxonomy" id="1144522"/>
    <lineage>
        <taxon>Eukaryota</taxon>
        <taxon>Metamonada</taxon>
        <taxon>Parabasalia</taxon>
        <taxon>Tritrichomonadida</taxon>
        <taxon>Tritrichomonadidae</taxon>
        <taxon>Tritrichomonas</taxon>
    </lineage>
</organism>
<keyword evidence="2" id="KW-0472">Membrane</keyword>
<evidence type="ECO:0000256" key="2">
    <source>
        <dbReference type="SAM" id="Phobius"/>
    </source>
</evidence>
<feature type="compositionally biased region" description="Polar residues" evidence="1">
    <location>
        <begin position="1"/>
        <end position="33"/>
    </location>
</feature>
<evidence type="ECO:0000313" key="3">
    <source>
        <dbReference type="EMBL" id="OHT02768.1"/>
    </source>
</evidence>
<sequence length="204" mass="23549">MSQDVESSQQKRISRTPTPNTNPNREKTPSVSPKTPVRKPKPISSFYIVLFSVLSFIALIIAILSVQPENYCIEGEMICKDCPENANCSKNSFECFEGFLKNNEQCLKTNLTEESIQNLHFQIGKLIKEGTKKVDQIAQKINDTQEEGDLIAAILYDDEYLIENNFVIKKPPQLDPKFMWTLFFLFFAFLLASLEQFFYKKYFC</sequence>
<dbReference type="Proteomes" id="UP000179807">
    <property type="component" value="Unassembled WGS sequence"/>
</dbReference>
<protein>
    <recommendedName>
        <fullName evidence="5">Man1/Src1 C-terminal domain-containing protein</fullName>
    </recommendedName>
</protein>
<keyword evidence="2" id="KW-1133">Transmembrane helix</keyword>
<dbReference type="RefSeq" id="XP_068355904.1">
    <property type="nucleotide sequence ID" value="XM_068507112.1"/>
</dbReference>
<keyword evidence="2" id="KW-0812">Transmembrane</keyword>
<evidence type="ECO:0008006" key="5">
    <source>
        <dbReference type="Google" id="ProtNLM"/>
    </source>
</evidence>
<dbReference type="AlphaFoldDB" id="A0A1J4JWE7"/>